<name>A0A9D2KIL1_9MICO</name>
<keyword evidence="2 8" id="KW-1003">Cell membrane</keyword>
<feature type="transmembrane region" description="Helical" evidence="8">
    <location>
        <begin position="55"/>
        <end position="73"/>
    </location>
</feature>
<evidence type="ECO:0000256" key="8">
    <source>
        <dbReference type="HAMAP-Rule" id="MF_01148"/>
    </source>
</evidence>
<dbReference type="GO" id="GO:0042158">
    <property type="term" value="P:lipoprotein biosynthetic process"/>
    <property type="evidence" value="ECO:0007669"/>
    <property type="project" value="UniProtKB-UniRule"/>
</dbReference>
<dbReference type="Pfam" id="PF00795">
    <property type="entry name" value="CN_hydrolase"/>
    <property type="match status" value="1"/>
</dbReference>
<sequence length="512" mass="54223">MRERAILPLWAAFVSAVVGGLALDASFPSLGVWPLAFVAVGLSLVSLIGRRVWSALAVGFAFGAAFYLPHIDWAARFLGDNALNWVPWAALAGVESIFMGLGAVLIALGYRWVSRTMRPGAARLAATSLIAAGVWTSRELIMGSWPYGGFPWGRIGMSQSLSPLAPVASWVGVTGLTFGMVLVTALAIEAARLIRVRAPRRWWALAAPTVLLIVMMLVPQYRTTDAGSFRVAAVQGNGPTAYLDEGARYDVLDAQLAASAAAVGEDPDLVVWPEGGVGLDPLEDANAAAVLDRAVSAIGAPILLNAAVPDGELVFNRSMLWTADGVTQSHDKRYPVPFGEYVPQREMYERIVPSLIEMIGREYAPGTNSPVMDIDGVPAALAICFDVLFDAHIEEGIAGGAEVLVFQTNNADFRGTDENLQQLAFARMRAIESGRSVVNVSTVGTSQVIAPDGTTIDQIGVDEAGAIITDVELRQGTTPGVRAGAGIRGFLLWMPLAALAIVGVLASRSTRD</sequence>
<comment type="subcellular location">
    <subcellularLocation>
        <location evidence="1 8">Cell membrane</location>
        <topology evidence="1 8">Multi-pass membrane protein</topology>
    </subcellularLocation>
</comment>
<accession>A0A9D2KIL1</accession>
<keyword evidence="4 8" id="KW-0812">Transmembrane</keyword>
<dbReference type="SUPFAM" id="SSF56317">
    <property type="entry name" value="Carbon-nitrogen hydrolase"/>
    <property type="match status" value="1"/>
</dbReference>
<dbReference type="Pfam" id="PF20154">
    <property type="entry name" value="LNT_N"/>
    <property type="match status" value="1"/>
</dbReference>
<feature type="transmembrane region" description="Helical" evidence="8">
    <location>
        <begin position="490"/>
        <end position="507"/>
    </location>
</feature>
<dbReference type="AlphaFoldDB" id="A0A9D2KIL1"/>
<evidence type="ECO:0000256" key="4">
    <source>
        <dbReference type="ARBA" id="ARBA00022692"/>
    </source>
</evidence>
<dbReference type="PANTHER" id="PTHR38686">
    <property type="entry name" value="APOLIPOPROTEIN N-ACYLTRANSFERASE"/>
    <property type="match status" value="1"/>
</dbReference>
<comment type="similarity">
    <text evidence="8">Belongs to the CN hydrolase family. Apolipoprotein N-acyltransferase subfamily.</text>
</comment>
<dbReference type="Gene3D" id="3.60.110.10">
    <property type="entry name" value="Carbon-nitrogen hydrolase"/>
    <property type="match status" value="1"/>
</dbReference>
<keyword evidence="5 8" id="KW-1133">Transmembrane helix</keyword>
<gene>
    <name evidence="8 10" type="primary">lnt</name>
    <name evidence="10" type="ORF">H9800_06305</name>
</gene>
<evidence type="ECO:0000259" key="9">
    <source>
        <dbReference type="PROSITE" id="PS50263"/>
    </source>
</evidence>
<keyword evidence="3 8" id="KW-0808">Transferase</keyword>
<feature type="transmembrane region" description="Helical" evidence="8">
    <location>
        <begin position="85"/>
        <end position="108"/>
    </location>
</feature>
<dbReference type="Proteomes" id="UP000824220">
    <property type="component" value="Unassembled WGS sequence"/>
</dbReference>
<dbReference type="GO" id="GO:0005886">
    <property type="term" value="C:plasma membrane"/>
    <property type="evidence" value="ECO:0007669"/>
    <property type="project" value="UniProtKB-SubCell"/>
</dbReference>
<keyword evidence="6 8" id="KW-0472">Membrane</keyword>
<dbReference type="EC" id="2.3.1.269" evidence="8"/>
<evidence type="ECO:0000256" key="2">
    <source>
        <dbReference type="ARBA" id="ARBA00022475"/>
    </source>
</evidence>
<comment type="function">
    <text evidence="8">Catalyzes the phospholipid dependent N-acylation of the N-terminal cysteine of apolipoprotein, the last step in lipoprotein maturation.</text>
</comment>
<feature type="transmembrane region" description="Helical" evidence="8">
    <location>
        <begin position="120"/>
        <end position="137"/>
    </location>
</feature>
<dbReference type="InterPro" id="IPR036526">
    <property type="entry name" value="C-N_Hydrolase_sf"/>
</dbReference>
<organism evidence="10 11">
    <name type="scientific">Candidatus Microbacterium stercoravium</name>
    <dbReference type="NCBI Taxonomy" id="2838697"/>
    <lineage>
        <taxon>Bacteria</taxon>
        <taxon>Bacillati</taxon>
        <taxon>Actinomycetota</taxon>
        <taxon>Actinomycetes</taxon>
        <taxon>Micrococcales</taxon>
        <taxon>Microbacteriaceae</taxon>
        <taxon>Microbacterium</taxon>
    </lineage>
</organism>
<evidence type="ECO:0000256" key="3">
    <source>
        <dbReference type="ARBA" id="ARBA00022679"/>
    </source>
</evidence>
<dbReference type="PROSITE" id="PS50263">
    <property type="entry name" value="CN_HYDROLASE"/>
    <property type="match status" value="1"/>
</dbReference>
<feature type="transmembrane region" description="Helical" evidence="8">
    <location>
        <begin position="32"/>
        <end position="48"/>
    </location>
</feature>
<comment type="caution">
    <text evidence="10">The sequence shown here is derived from an EMBL/GenBank/DDBJ whole genome shotgun (WGS) entry which is preliminary data.</text>
</comment>
<reference evidence="10" key="2">
    <citation type="submission" date="2021-04" db="EMBL/GenBank/DDBJ databases">
        <authorList>
            <person name="Gilroy R."/>
        </authorList>
    </citation>
    <scope>NUCLEOTIDE SEQUENCE</scope>
    <source>
        <strain evidence="10">ChiHjej8B7-3636</strain>
    </source>
</reference>
<feature type="transmembrane region" description="Helical" evidence="8">
    <location>
        <begin position="167"/>
        <end position="190"/>
    </location>
</feature>
<dbReference type="PANTHER" id="PTHR38686:SF1">
    <property type="entry name" value="APOLIPOPROTEIN N-ACYLTRANSFERASE"/>
    <property type="match status" value="1"/>
</dbReference>
<reference evidence="10" key="1">
    <citation type="journal article" date="2021" name="PeerJ">
        <title>Extensive microbial diversity within the chicken gut microbiome revealed by metagenomics and culture.</title>
        <authorList>
            <person name="Gilroy R."/>
            <person name="Ravi A."/>
            <person name="Getino M."/>
            <person name="Pursley I."/>
            <person name="Horton D.L."/>
            <person name="Alikhan N.F."/>
            <person name="Baker D."/>
            <person name="Gharbi K."/>
            <person name="Hall N."/>
            <person name="Watson M."/>
            <person name="Adriaenssens E.M."/>
            <person name="Foster-Nyarko E."/>
            <person name="Jarju S."/>
            <person name="Secka A."/>
            <person name="Antonio M."/>
            <person name="Oren A."/>
            <person name="Chaudhuri R.R."/>
            <person name="La Ragione R."/>
            <person name="Hildebrand F."/>
            <person name="Pallen M.J."/>
        </authorList>
    </citation>
    <scope>NUCLEOTIDE SEQUENCE</scope>
    <source>
        <strain evidence="10">ChiHjej8B7-3636</strain>
    </source>
</reference>
<dbReference type="InterPro" id="IPR045378">
    <property type="entry name" value="LNT_N"/>
</dbReference>
<dbReference type="InterPro" id="IPR004563">
    <property type="entry name" value="Apolipo_AcylTrfase"/>
</dbReference>
<comment type="pathway">
    <text evidence="8">Protein modification; lipoprotein biosynthesis (N-acyl transfer).</text>
</comment>
<dbReference type="NCBIfam" id="TIGR00546">
    <property type="entry name" value="lnt"/>
    <property type="match status" value="1"/>
</dbReference>
<proteinExistence type="inferred from homology"/>
<evidence type="ECO:0000256" key="6">
    <source>
        <dbReference type="ARBA" id="ARBA00023136"/>
    </source>
</evidence>
<keyword evidence="7 8" id="KW-0012">Acyltransferase</keyword>
<comment type="catalytic activity">
    <reaction evidence="8">
        <text>N-terminal S-1,2-diacyl-sn-glyceryl-L-cysteinyl-[lipoprotein] + a glycerophospholipid = N-acyl-S-1,2-diacyl-sn-glyceryl-L-cysteinyl-[lipoprotein] + a 2-acyl-sn-glycero-3-phospholipid + H(+)</text>
        <dbReference type="Rhea" id="RHEA:48228"/>
        <dbReference type="Rhea" id="RHEA-COMP:14681"/>
        <dbReference type="Rhea" id="RHEA-COMP:14684"/>
        <dbReference type="ChEBI" id="CHEBI:15378"/>
        <dbReference type="ChEBI" id="CHEBI:136912"/>
        <dbReference type="ChEBI" id="CHEBI:140656"/>
        <dbReference type="ChEBI" id="CHEBI:140657"/>
        <dbReference type="ChEBI" id="CHEBI:140660"/>
        <dbReference type="EC" id="2.3.1.269"/>
    </reaction>
</comment>
<protein>
    <recommendedName>
        <fullName evidence="8">Apolipoprotein N-acyltransferase</fullName>
        <shortName evidence="8">ALP N-acyltransferase</shortName>
        <ecNumber evidence="8">2.3.1.269</ecNumber>
    </recommendedName>
</protein>
<dbReference type="HAMAP" id="MF_01148">
    <property type="entry name" value="Lnt"/>
    <property type="match status" value="1"/>
</dbReference>
<feature type="domain" description="CN hydrolase" evidence="9">
    <location>
        <begin position="229"/>
        <end position="473"/>
    </location>
</feature>
<evidence type="ECO:0000313" key="10">
    <source>
        <dbReference type="EMBL" id="HJA04458.1"/>
    </source>
</evidence>
<evidence type="ECO:0000256" key="7">
    <source>
        <dbReference type="ARBA" id="ARBA00023315"/>
    </source>
</evidence>
<evidence type="ECO:0000313" key="11">
    <source>
        <dbReference type="Proteomes" id="UP000824220"/>
    </source>
</evidence>
<dbReference type="InterPro" id="IPR003010">
    <property type="entry name" value="C-N_Hydrolase"/>
</dbReference>
<evidence type="ECO:0000256" key="5">
    <source>
        <dbReference type="ARBA" id="ARBA00022989"/>
    </source>
</evidence>
<dbReference type="EMBL" id="DXAM01000089">
    <property type="protein sequence ID" value="HJA04458.1"/>
    <property type="molecule type" value="Genomic_DNA"/>
</dbReference>
<feature type="transmembrane region" description="Helical" evidence="8">
    <location>
        <begin position="202"/>
        <end position="221"/>
    </location>
</feature>
<evidence type="ECO:0000256" key="1">
    <source>
        <dbReference type="ARBA" id="ARBA00004651"/>
    </source>
</evidence>
<dbReference type="CDD" id="cd07571">
    <property type="entry name" value="ALP_N-acyl_transferase"/>
    <property type="match status" value="1"/>
</dbReference>
<dbReference type="GO" id="GO:0016410">
    <property type="term" value="F:N-acyltransferase activity"/>
    <property type="evidence" value="ECO:0007669"/>
    <property type="project" value="UniProtKB-UniRule"/>
</dbReference>